<dbReference type="Gene3D" id="4.10.280.10">
    <property type="entry name" value="Helix-loop-helix DNA-binding domain"/>
    <property type="match status" value="1"/>
</dbReference>
<proteinExistence type="predicted"/>
<dbReference type="GO" id="GO:0046983">
    <property type="term" value="F:protein dimerization activity"/>
    <property type="evidence" value="ECO:0007669"/>
    <property type="project" value="InterPro"/>
</dbReference>
<dbReference type="PANTHER" id="PTHR13935:SF46">
    <property type="entry name" value="TRANSCRIPTION FACTOR BHLH167-RELATED"/>
    <property type="match status" value="1"/>
</dbReference>
<dbReference type="GO" id="GO:0000977">
    <property type="term" value="F:RNA polymerase II transcription regulatory region sequence-specific DNA binding"/>
    <property type="evidence" value="ECO:0000318"/>
    <property type="project" value="GO_Central"/>
</dbReference>
<dbReference type="RefSeq" id="XP_010251285.1">
    <property type="nucleotide sequence ID" value="XM_010252983.2"/>
</dbReference>
<dbReference type="KEGG" id="nnu:104593221"/>
<keyword evidence="2" id="KW-0804">Transcription</keyword>
<dbReference type="GO" id="GO:0000981">
    <property type="term" value="F:DNA-binding transcription factor activity, RNA polymerase II-specific"/>
    <property type="evidence" value="ECO:0000318"/>
    <property type="project" value="GO_Central"/>
</dbReference>
<evidence type="ECO:0000313" key="3">
    <source>
        <dbReference type="Proteomes" id="UP000189703"/>
    </source>
</evidence>
<dbReference type="eggNOG" id="ENOG502RYG4">
    <property type="taxonomic scope" value="Eukaryota"/>
</dbReference>
<dbReference type="PANTHER" id="PTHR13935">
    <property type="entry name" value="ACHAETE-SCUTE TRANSCRIPTION FACTOR-RELATED"/>
    <property type="match status" value="1"/>
</dbReference>
<dbReference type="InterPro" id="IPR015660">
    <property type="entry name" value="MASH1/Ascl1a-like"/>
</dbReference>
<sequence length="221" mass="25191">MNTCGGSTKPDRKTIERNRRIHMKRLCFKLDALIPKHQNVYRSCICHHPLWRSSSMKDATNQRDRLDRAASYIMQLRERIEELKERRQLVMCIKGINRNMRDSMKIDDVGLPVLELRDSGPNLEVVLISGLNKSFTFYEIICVLEEEGAEVVNASFACVGDRIFHTIHAQVKCSRVGIETSTVSERLKEVVHSMNPTSFASGSRMGGESGDIQDDQPIRIN</sequence>
<dbReference type="OrthoDB" id="1870484at2759"/>
<keyword evidence="3" id="KW-1185">Reference proteome</keyword>
<dbReference type="InterPro" id="IPR036638">
    <property type="entry name" value="HLH_DNA-bd_sf"/>
</dbReference>
<dbReference type="GeneID" id="104593221"/>
<keyword evidence="1" id="KW-0805">Transcription regulation</keyword>
<evidence type="ECO:0000313" key="4">
    <source>
        <dbReference type="RefSeq" id="XP_010251285.1"/>
    </source>
</evidence>
<gene>
    <name evidence="4" type="primary">LOC104593221</name>
</gene>
<protein>
    <submittedName>
        <fullName evidence="4">Uncharacterized protein LOC104593221 isoform X1</fullName>
    </submittedName>
</protein>
<dbReference type="Proteomes" id="UP000189703">
    <property type="component" value="Unplaced"/>
</dbReference>
<dbReference type="AlphaFoldDB" id="A0A1U7ZRB9"/>
<reference evidence="4" key="1">
    <citation type="submission" date="2025-08" db="UniProtKB">
        <authorList>
            <consortium name="RefSeq"/>
        </authorList>
    </citation>
    <scope>IDENTIFICATION</scope>
</reference>
<accession>A0A1U7ZRB9</accession>
<name>A0A1U7ZRB9_NELNU</name>
<evidence type="ECO:0000256" key="1">
    <source>
        <dbReference type="ARBA" id="ARBA00023015"/>
    </source>
</evidence>
<dbReference type="GO" id="GO:0090575">
    <property type="term" value="C:RNA polymerase II transcription regulator complex"/>
    <property type="evidence" value="ECO:0000318"/>
    <property type="project" value="GO_Central"/>
</dbReference>
<dbReference type="OMA" id="FMLFEVI"/>
<dbReference type="SUPFAM" id="SSF47459">
    <property type="entry name" value="HLH, helix-loop-helix DNA-binding domain"/>
    <property type="match status" value="1"/>
</dbReference>
<evidence type="ECO:0000256" key="2">
    <source>
        <dbReference type="ARBA" id="ARBA00023163"/>
    </source>
</evidence>
<dbReference type="GO" id="GO:0006357">
    <property type="term" value="P:regulation of transcription by RNA polymerase II"/>
    <property type="evidence" value="ECO:0000318"/>
    <property type="project" value="GO_Central"/>
</dbReference>
<organism evidence="3 4">
    <name type="scientific">Nelumbo nucifera</name>
    <name type="common">Sacred lotus</name>
    <dbReference type="NCBI Taxonomy" id="4432"/>
    <lineage>
        <taxon>Eukaryota</taxon>
        <taxon>Viridiplantae</taxon>
        <taxon>Streptophyta</taxon>
        <taxon>Embryophyta</taxon>
        <taxon>Tracheophyta</taxon>
        <taxon>Spermatophyta</taxon>
        <taxon>Magnoliopsida</taxon>
        <taxon>Proteales</taxon>
        <taxon>Nelumbonaceae</taxon>
        <taxon>Nelumbo</taxon>
    </lineage>
</organism>